<evidence type="ECO:0000259" key="2">
    <source>
        <dbReference type="Pfam" id="PF13439"/>
    </source>
</evidence>
<dbReference type="EMBL" id="JAKEVY010000001">
    <property type="protein sequence ID" value="MCF1713501.1"/>
    <property type="molecule type" value="Genomic_DNA"/>
</dbReference>
<evidence type="ECO:0000313" key="4">
    <source>
        <dbReference type="Proteomes" id="UP001200145"/>
    </source>
</evidence>
<protein>
    <submittedName>
        <fullName evidence="3">Glycosyltransferase family 4 protein</fullName>
    </submittedName>
</protein>
<dbReference type="Gene3D" id="3.40.50.2000">
    <property type="entry name" value="Glycogen Phosphorylase B"/>
    <property type="match status" value="2"/>
</dbReference>
<accession>A0ABS9BFS1</accession>
<feature type="domain" description="Glycosyl transferase family 1" evidence="1">
    <location>
        <begin position="185"/>
        <end position="348"/>
    </location>
</feature>
<dbReference type="Pfam" id="PF13439">
    <property type="entry name" value="Glyco_transf_4"/>
    <property type="match status" value="1"/>
</dbReference>
<dbReference type="PANTHER" id="PTHR12526">
    <property type="entry name" value="GLYCOSYLTRANSFERASE"/>
    <property type="match status" value="1"/>
</dbReference>
<organism evidence="3 4">
    <name type="scientific">Flavihumibacter fluminis</name>
    <dbReference type="NCBI Taxonomy" id="2909236"/>
    <lineage>
        <taxon>Bacteria</taxon>
        <taxon>Pseudomonadati</taxon>
        <taxon>Bacteroidota</taxon>
        <taxon>Chitinophagia</taxon>
        <taxon>Chitinophagales</taxon>
        <taxon>Chitinophagaceae</taxon>
        <taxon>Flavihumibacter</taxon>
    </lineage>
</organism>
<dbReference type="InterPro" id="IPR028098">
    <property type="entry name" value="Glyco_trans_4-like_N"/>
</dbReference>
<feature type="domain" description="Glycosyltransferase subfamily 4-like N-terminal" evidence="2">
    <location>
        <begin position="15"/>
        <end position="174"/>
    </location>
</feature>
<gene>
    <name evidence="3" type="ORF">L0U88_02520</name>
</gene>
<reference evidence="3 4" key="1">
    <citation type="submission" date="2022-01" db="EMBL/GenBank/DDBJ databases">
        <title>Flavihumibacter sp. nov., isolated from sediment of a river.</title>
        <authorList>
            <person name="Liu H."/>
        </authorList>
    </citation>
    <scope>NUCLEOTIDE SEQUENCE [LARGE SCALE GENOMIC DNA]</scope>
    <source>
        <strain evidence="3 4">RY-1</strain>
    </source>
</reference>
<keyword evidence="4" id="KW-1185">Reference proteome</keyword>
<evidence type="ECO:0000259" key="1">
    <source>
        <dbReference type="Pfam" id="PF00534"/>
    </source>
</evidence>
<proteinExistence type="predicted"/>
<dbReference type="Proteomes" id="UP001200145">
    <property type="component" value="Unassembled WGS sequence"/>
</dbReference>
<dbReference type="InterPro" id="IPR001296">
    <property type="entry name" value="Glyco_trans_1"/>
</dbReference>
<sequence length="374" mass="41947">MRICITRSQRSTYSETFIKRQIDELSKRCEVLTLHSGRMPARVEDGRRIHSLPFWIGNLVLKAITGNRNNYFSNYGMKKFLLSNQVELVLANYGLSAVHMVPVCRDLNIPLIPHFHGYDATQLSVLKKYGAGYRLLFDYAPAIIAVSNVMKKQLVKIGAPEEKVKIIPYGIQLNQFNPDPSQKAAYPLLLAVGRFTEKKAPQVTIRAFHEVVKVFPDAKLVMIGGREEAFEQCQQLVRALSIESSVEFPGILPPDKIADYMKRAHLFVQHSVTASNGDMEGTPNSILEAAASGLPIVSTRHGGIMDAVVEGETGILVDEWDEKGMVQGILQLLQNPDQMRVMGQNARLHMEQHYSIEQQIQSLFDLMKSTLKKG</sequence>
<evidence type="ECO:0000313" key="3">
    <source>
        <dbReference type="EMBL" id="MCF1713501.1"/>
    </source>
</evidence>
<dbReference type="CDD" id="cd03801">
    <property type="entry name" value="GT4_PimA-like"/>
    <property type="match status" value="1"/>
</dbReference>
<dbReference type="RefSeq" id="WP_234864031.1">
    <property type="nucleotide sequence ID" value="NZ_JAKEVY010000001.1"/>
</dbReference>
<comment type="caution">
    <text evidence="3">The sequence shown here is derived from an EMBL/GenBank/DDBJ whole genome shotgun (WGS) entry which is preliminary data.</text>
</comment>
<dbReference type="SUPFAM" id="SSF53756">
    <property type="entry name" value="UDP-Glycosyltransferase/glycogen phosphorylase"/>
    <property type="match status" value="1"/>
</dbReference>
<dbReference type="Pfam" id="PF00534">
    <property type="entry name" value="Glycos_transf_1"/>
    <property type="match status" value="1"/>
</dbReference>
<name>A0ABS9BFS1_9BACT</name>